<keyword evidence="8" id="KW-0812">Transmembrane</keyword>
<dbReference type="EMBL" id="JAULUE010002051">
    <property type="protein sequence ID" value="KAK5901532.1"/>
    <property type="molecule type" value="Genomic_DNA"/>
</dbReference>
<comment type="caution">
    <text evidence="10">The sequence shown here is derived from an EMBL/GenBank/DDBJ whole genome shotgun (WGS) entry which is preliminary data.</text>
</comment>
<evidence type="ECO:0000256" key="7">
    <source>
        <dbReference type="PROSITE-ProRule" id="PRU01375"/>
    </source>
</evidence>
<dbReference type="CDD" id="cd13940">
    <property type="entry name" value="ILEI_FAM3C"/>
    <property type="match status" value="1"/>
</dbReference>
<organism evidence="10 11">
    <name type="scientific">Champsocephalus esox</name>
    <name type="common">pike icefish</name>
    <dbReference type="NCBI Taxonomy" id="159716"/>
    <lineage>
        <taxon>Eukaryota</taxon>
        <taxon>Metazoa</taxon>
        <taxon>Chordata</taxon>
        <taxon>Craniata</taxon>
        <taxon>Vertebrata</taxon>
        <taxon>Euteleostomi</taxon>
        <taxon>Actinopterygii</taxon>
        <taxon>Neopterygii</taxon>
        <taxon>Teleostei</taxon>
        <taxon>Neoteleostei</taxon>
        <taxon>Acanthomorphata</taxon>
        <taxon>Eupercaria</taxon>
        <taxon>Perciformes</taxon>
        <taxon>Notothenioidei</taxon>
        <taxon>Channichthyidae</taxon>
        <taxon>Champsocephalus</taxon>
    </lineage>
</organism>
<keyword evidence="11" id="KW-1185">Reference proteome</keyword>
<dbReference type="PANTHER" id="PTHR14592">
    <property type="entry name" value="UNCHARACTERIZED FAM3"/>
    <property type="match status" value="1"/>
</dbReference>
<dbReference type="GO" id="GO:0030246">
    <property type="term" value="F:carbohydrate binding"/>
    <property type="evidence" value="ECO:0007669"/>
    <property type="project" value="UniProtKB-UniRule"/>
</dbReference>
<keyword evidence="3" id="KW-0964">Secreted</keyword>
<evidence type="ECO:0000313" key="10">
    <source>
        <dbReference type="EMBL" id="KAK5901532.1"/>
    </source>
</evidence>
<dbReference type="InterPro" id="IPR039475">
    <property type="entry name" value="ILEI_FAM3C"/>
</dbReference>
<dbReference type="Pfam" id="PF15711">
    <property type="entry name" value="ILEI"/>
    <property type="match status" value="1"/>
</dbReference>
<dbReference type="PROSITE" id="PS52031">
    <property type="entry name" value="GG_LECTIN"/>
    <property type="match status" value="1"/>
</dbReference>
<evidence type="ECO:0000313" key="11">
    <source>
        <dbReference type="Proteomes" id="UP001335648"/>
    </source>
</evidence>
<feature type="transmembrane region" description="Helical" evidence="8">
    <location>
        <begin position="38"/>
        <end position="64"/>
    </location>
</feature>
<evidence type="ECO:0000256" key="4">
    <source>
        <dbReference type="ARBA" id="ARBA00022729"/>
    </source>
</evidence>
<name>A0AAN8CDG4_9TELE</name>
<evidence type="ECO:0000259" key="9">
    <source>
        <dbReference type="Pfam" id="PF15711"/>
    </source>
</evidence>
<evidence type="ECO:0000256" key="3">
    <source>
        <dbReference type="ARBA" id="ARBA00022525"/>
    </source>
</evidence>
<keyword evidence="5 7" id="KW-0430">Lectin</keyword>
<proteinExistence type="inferred from homology"/>
<dbReference type="InterPro" id="IPR039477">
    <property type="entry name" value="ILEI/PANDER_dom"/>
</dbReference>
<dbReference type="AlphaFoldDB" id="A0AAN8CDG4"/>
<keyword evidence="8" id="KW-1133">Transmembrane helix</keyword>
<evidence type="ECO:0000256" key="8">
    <source>
        <dbReference type="SAM" id="Phobius"/>
    </source>
</evidence>
<comment type="similarity">
    <text evidence="2">Belongs to the FAM3 family.</text>
</comment>
<keyword evidence="4" id="KW-0732">Signal</keyword>
<dbReference type="GO" id="GO:0005576">
    <property type="term" value="C:extracellular region"/>
    <property type="evidence" value="ECO:0007669"/>
    <property type="project" value="UniProtKB-SubCell"/>
</dbReference>
<dbReference type="Proteomes" id="UP001335648">
    <property type="component" value="Unassembled WGS sequence"/>
</dbReference>
<keyword evidence="6" id="KW-1015">Disulfide bond</keyword>
<reference evidence="10 11" key="1">
    <citation type="journal article" date="2023" name="Mol. Biol. Evol.">
        <title>Genomics of Secondarily Temperate Adaptation in the Only Non-Antarctic Icefish.</title>
        <authorList>
            <person name="Rivera-Colon A.G."/>
            <person name="Rayamajhi N."/>
            <person name="Minhas B.F."/>
            <person name="Madrigal G."/>
            <person name="Bilyk K.T."/>
            <person name="Yoon V."/>
            <person name="Hune M."/>
            <person name="Gregory S."/>
            <person name="Cheng C.H.C."/>
            <person name="Catchen J.M."/>
        </authorList>
    </citation>
    <scope>NUCLEOTIDE SEQUENCE [LARGE SCALE GENOMIC DNA]</scope>
    <source>
        <strain evidence="10">JC2023a</strain>
    </source>
</reference>
<evidence type="ECO:0000256" key="1">
    <source>
        <dbReference type="ARBA" id="ARBA00004613"/>
    </source>
</evidence>
<evidence type="ECO:0000256" key="2">
    <source>
        <dbReference type="ARBA" id="ARBA00010905"/>
    </source>
</evidence>
<evidence type="ECO:0000256" key="5">
    <source>
        <dbReference type="ARBA" id="ARBA00022734"/>
    </source>
</evidence>
<gene>
    <name evidence="10" type="ORF">CesoFtcFv8_006890</name>
</gene>
<dbReference type="InterPro" id="IPR039220">
    <property type="entry name" value="FAM3"/>
</dbReference>
<comment type="subcellular location">
    <subcellularLocation>
        <location evidence="1">Secreted</location>
    </subcellularLocation>
</comment>
<sequence>MLGVNKNPSLLTAPRVVLRGPTRGETRWTPGPCRQHGLTPMCVCVLGWFLWCLLLVPVALLLALSLQQNLSSAPDITEELLRALGQNKKKGTPGACPQRTCPQDQFSFLLQSGAANVVAPKICFQDKLVLGQVLNNAGVGINVVIVNGRTGDILRTDFFNMYSGDVKPLVALLQGLEAGSVVLMASYDEPATKLSDDARQLISELGSVSVKSLGFRDSWVFVGGKGASADRTMEKHSKNNKATNKYDQWPELLEVQGCIPKYPG</sequence>
<evidence type="ECO:0000256" key="6">
    <source>
        <dbReference type="ARBA" id="ARBA00023157"/>
    </source>
</evidence>
<protein>
    <recommendedName>
        <fullName evidence="9">ILEI/PANDER domain-containing protein</fullName>
    </recommendedName>
</protein>
<keyword evidence="8" id="KW-0472">Membrane</keyword>
<feature type="domain" description="ILEI/PANDER" evidence="9">
    <location>
        <begin position="140"/>
        <end position="227"/>
    </location>
</feature>
<accession>A0AAN8CDG4</accession>